<dbReference type="GeneID" id="20521962"/>
<evidence type="ECO:0000313" key="4">
    <source>
        <dbReference type="Proteomes" id="UP000010094"/>
    </source>
</evidence>
<gene>
    <name evidence="3" type="ordered locus">EROM_090240</name>
</gene>
<dbReference type="InterPro" id="IPR039748">
    <property type="entry name" value="RPC3"/>
</dbReference>
<dbReference type="Proteomes" id="UP000010094">
    <property type="component" value="Chromosome IXa"/>
</dbReference>
<keyword evidence="1" id="KW-0804">Transcription</keyword>
<dbReference type="GO" id="GO:0003697">
    <property type="term" value="F:single-stranded DNA binding"/>
    <property type="evidence" value="ECO:0007669"/>
    <property type="project" value="UniProtKB-UniRule"/>
</dbReference>
<comment type="subcellular location">
    <subcellularLocation>
        <location evidence="1">Nucleus</location>
    </subcellularLocation>
</comment>
<comment type="similarity">
    <text evidence="1">Belongs to the RNA polymerase beta chain family.</text>
</comment>
<evidence type="ECO:0000259" key="2">
    <source>
        <dbReference type="Pfam" id="PF08221"/>
    </source>
</evidence>
<comment type="function">
    <text evidence="1">DNA-dependent RNA polymerase catalyzes the transcription of DNA into RNA using the four ribonucleoside triphosphates as substrates. Specific core component of RNA polymerase III which synthesizes small RNAs, such as 5S rRNA and tRNAs.</text>
</comment>
<feature type="domain" description="RNA polymerase III subunit RPC82-related helix-turn-helix" evidence="2">
    <location>
        <begin position="4"/>
        <end position="62"/>
    </location>
</feature>
<dbReference type="RefSeq" id="XP_009265138.1">
    <property type="nucleotide sequence ID" value="XM_009266863.1"/>
</dbReference>
<organism evidence="3 4">
    <name type="scientific">Encephalitozoon romaleae (strain SJ-2008)</name>
    <name type="common">Microsporidian parasite</name>
    <dbReference type="NCBI Taxonomy" id="1178016"/>
    <lineage>
        <taxon>Eukaryota</taxon>
        <taxon>Fungi</taxon>
        <taxon>Fungi incertae sedis</taxon>
        <taxon>Microsporidia</taxon>
        <taxon>Unikaryonidae</taxon>
        <taxon>Encephalitozoon</taxon>
    </lineage>
</organism>
<protein>
    <recommendedName>
        <fullName evidence="1">DNA-directed RNA polymerase III subunit RPC3</fullName>
        <shortName evidence="1">RNA polymerase III subunit C3</shortName>
    </recommendedName>
</protein>
<sequence length="418" mass="47996">MPGLVGEILGDYGTILQKIGLFLRKRNGSTMEYITQGTSLAYSQVIHGLSLMIQRRLVKYFQYEKKVHYVLDTDMAYRRMYFGTYCSLVEDLFGEEVAEGFMKILVNGFTKVNISLEKKVEELVSAGVIISISMKEAGILVAESKNLGEHMTRDRQDKVNEEVHRKSRKTVERARFHVIDFDALHAMMINNRLLALVKKRYLSKAERIYKSILGRNLVTVDAIIESLEDEADITRGDVVSCIKYFNNCGLVRKSMDCTETYFKDEDDIRKILVVDTLNRILSENSKEARRIFNMMLEYKSLEDKDIVIKSLVPSHIVKKAVLMLHSNGFMVLKHTGAGESRPVLEWQVDIDRVSRIVSEEIKRVLEESWTLINQRWGYIGSNGDGEDGGRKELERMLGLSLDFFVLGIRNISFKSEIF</sequence>
<evidence type="ECO:0000256" key="1">
    <source>
        <dbReference type="RuleBase" id="RU367076"/>
    </source>
</evidence>
<keyword evidence="1" id="KW-0240">DNA-directed RNA polymerase</keyword>
<dbReference type="KEGG" id="ero:EROM_090240"/>
<keyword evidence="4" id="KW-1185">Reference proteome</keyword>
<dbReference type="InterPro" id="IPR036388">
    <property type="entry name" value="WH-like_DNA-bd_sf"/>
</dbReference>
<dbReference type="InterPro" id="IPR013197">
    <property type="entry name" value="RNA_pol_III_RPC82-rel_HTH"/>
</dbReference>
<dbReference type="PANTHER" id="PTHR12949">
    <property type="entry name" value="RNA POLYMERASE III DNA DIRECTED -RELATED"/>
    <property type="match status" value="1"/>
</dbReference>
<dbReference type="HOGENOM" id="CLU_669209_0_0_1"/>
<reference evidence="3" key="1">
    <citation type="journal article" date="2012" name="Proc. Natl. Acad. Sci. U.S.A.">
        <title>Gain and loss of multiple functionally related, horizontally transferred genes in the reduced genomes of two microsporidian parasites.</title>
        <authorList>
            <person name="Pombert J.-F."/>
            <person name="Selman M."/>
            <person name="Burki F."/>
            <person name="Bardell F.T."/>
            <person name="Farinelli L."/>
            <person name="Solter L.F."/>
            <person name="Whitman D.W."/>
            <person name="Weiss L.M."/>
            <person name="Corradi N."/>
            <person name="Keeling P.J."/>
        </authorList>
    </citation>
    <scope>NUCLEOTIDE SEQUENCE [LARGE SCALE GENOMIC DNA]</scope>
    <source>
        <strain evidence="3">SJ-2008</strain>
    </source>
</reference>
<name>I6ZV91_ENCRO</name>
<evidence type="ECO:0000313" key="3">
    <source>
        <dbReference type="EMBL" id="AFN83641.1"/>
    </source>
</evidence>
<accession>I6ZV91</accession>
<dbReference type="Pfam" id="PF08221">
    <property type="entry name" value="HTH_9"/>
    <property type="match status" value="1"/>
</dbReference>
<comment type="subunit">
    <text evidence="1">Component of the RNA polymerase III (Pol III) complex consisting of 17 subunits.</text>
</comment>
<dbReference type="Gene3D" id="1.10.10.10">
    <property type="entry name" value="Winged helix-like DNA-binding domain superfamily/Winged helix DNA-binding domain"/>
    <property type="match status" value="1"/>
</dbReference>
<dbReference type="VEuPathDB" id="MicrosporidiaDB:EROM_090240"/>
<proteinExistence type="inferred from homology"/>
<keyword evidence="1" id="KW-0539">Nucleus</keyword>
<dbReference type="AlphaFoldDB" id="I6ZV91"/>
<dbReference type="OrthoDB" id="2190900at2759"/>
<dbReference type="GO" id="GO:0005666">
    <property type="term" value="C:RNA polymerase III complex"/>
    <property type="evidence" value="ECO:0007669"/>
    <property type="project" value="UniProtKB-UniRule"/>
</dbReference>
<dbReference type="EMBL" id="CP003526">
    <property type="protein sequence ID" value="AFN83641.1"/>
    <property type="molecule type" value="Genomic_DNA"/>
</dbReference>
<dbReference type="PANTHER" id="PTHR12949:SF0">
    <property type="entry name" value="DNA-DIRECTED RNA POLYMERASE III SUBUNIT RPC3"/>
    <property type="match status" value="1"/>
</dbReference>